<feature type="domain" description="PiggyBac transposable element-derived protein" evidence="1">
    <location>
        <begin position="3"/>
        <end position="117"/>
    </location>
</feature>
<dbReference type="AlphaFoldDB" id="A0A4C1YC74"/>
<comment type="caution">
    <text evidence="2">The sequence shown here is derived from an EMBL/GenBank/DDBJ whole genome shotgun (WGS) entry which is preliminary data.</text>
</comment>
<dbReference type="STRING" id="151549.A0A4C1YC74"/>
<dbReference type="Pfam" id="PF13843">
    <property type="entry name" value="DDE_Tnp_1_7"/>
    <property type="match status" value="1"/>
</dbReference>
<organism evidence="2 3">
    <name type="scientific">Eumeta variegata</name>
    <name type="common">Bagworm moth</name>
    <name type="synonym">Eumeta japonica</name>
    <dbReference type="NCBI Taxonomy" id="151549"/>
    <lineage>
        <taxon>Eukaryota</taxon>
        <taxon>Metazoa</taxon>
        <taxon>Ecdysozoa</taxon>
        <taxon>Arthropoda</taxon>
        <taxon>Hexapoda</taxon>
        <taxon>Insecta</taxon>
        <taxon>Pterygota</taxon>
        <taxon>Neoptera</taxon>
        <taxon>Endopterygota</taxon>
        <taxon>Lepidoptera</taxon>
        <taxon>Glossata</taxon>
        <taxon>Ditrysia</taxon>
        <taxon>Tineoidea</taxon>
        <taxon>Psychidae</taxon>
        <taxon>Oiketicinae</taxon>
        <taxon>Eumeta</taxon>
    </lineage>
</organism>
<proteinExistence type="predicted"/>
<dbReference type="PANTHER" id="PTHR46599:SF3">
    <property type="entry name" value="PIGGYBAC TRANSPOSABLE ELEMENT-DERIVED PROTEIN 4"/>
    <property type="match status" value="1"/>
</dbReference>
<sequence length="302" mass="35138">MLNRRDLPQGWRNQVLEVNEMAFCHRGNLTAYKWKDNSDVCFLFMKHAASWTEVEVKAKGGKVKRVKPDCILDYNVKKIGVVLNDQYVSYYTVHRKSMKWWKKMFFHLLARSMVNAYIIYNKLNTNSCRTRFSHFLTRIVEVIAEDGANEEQQGLSSGQHVSGTSRLTGRHFLHKVPPSERKQVLTRARKVCAEIIKKETSETGRKETTYYCPDCNVPLCDLMMEPEGKHRNSIIKQRILAVFGLVEIVSRYTLTMNDFQGLMMQLEGLITELEVWKLHRQTLKVNRGQNPFQGHSNKSKYG</sequence>
<gene>
    <name evidence="2" type="primary">PGBD4</name>
    <name evidence="2" type="ORF">EVAR_7091_1</name>
</gene>
<protein>
    <submittedName>
        <fullName evidence="2">PiggyBac transposable element-derived protein 4</fullName>
    </submittedName>
</protein>
<dbReference type="Proteomes" id="UP000299102">
    <property type="component" value="Unassembled WGS sequence"/>
</dbReference>
<evidence type="ECO:0000313" key="2">
    <source>
        <dbReference type="EMBL" id="GBP72432.1"/>
    </source>
</evidence>
<reference evidence="2 3" key="1">
    <citation type="journal article" date="2019" name="Commun. Biol.">
        <title>The bagworm genome reveals a unique fibroin gene that provides high tensile strength.</title>
        <authorList>
            <person name="Kono N."/>
            <person name="Nakamura H."/>
            <person name="Ohtoshi R."/>
            <person name="Tomita M."/>
            <person name="Numata K."/>
            <person name="Arakawa K."/>
        </authorList>
    </citation>
    <scope>NUCLEOTIDE SEQUENCE [LARGE SCALE GENOMIC DNA]</scope>
</reference>
<name>A0A4C1YC74_EUMVA</name>
<dbReference type="PANTHER" id="PTHR46599">
    <property type="entry name" value="PIGGYBAC TRANSPOSABLE ELEMENT-DERIVED PROTEIN 4"/>
    <property type="match status" value="1"/>
</dbReference>
<accession>A0A4C1YC74</accession>
<keyword evidence="3" id="KW-1185">Reference proteome</keyword>
<evidence type="ECO:0000259" key="1">
    <source>
        <dbReference type="Pfam" id="PF13843"/>
    </source>
</evidence>
<dbReference type="EMBL" id="BGZK01001145">
    <property type="protein sequence ID" value="GBP72432.1"/>
    <property type="molecule type" value="Genomic_DNA"/>
</dbReference>
<dbReference type="OrthoDB" id="118105at2759"/>
<dbReference type="InterPro" id="IPR029526">
    <property type="entry name" value="PGBD"/>
</dbReference>
<evidence type="ECO:0000313" key="3">
    <source>
        <dbReference type="Proteomes" id="UP000299102"/>
    </source>
</evidence>